<proteinExistence type="predicted"/>
<feature type="domain" description="Transposase DDE" evidence="1">
    <location>
        <begin position="1"/>
        <end position="102"/>
    </location>
</feature>
<accession>A0A563VV97</accession>
<gene>
    <name evidence="2" type="ORF">H1P_3260009</name>
</gene>
<keyword evidence="3" id="KW-1185">Reference proteome</keyword>
<evidence type="ECO:0000313" key="3">
    <source>
        <dbReference type="Proteomes" id="UP000320055"/>
    </source>
</evidence>
<reference evidence="2 3" key="1">
    <citation type="submission" date="2019-01" db="EMBL/GenBank/DDBJ databases">
        <authorList>
            <person name="Brito A."/>
        </authorList>
    </citation>
    <scope>NUCLEOTIDE SEQUENCE [LARGE SCALE GENOMIC DNA]</scope>
    <source>
        <strain evidence="2">1</strain>
    </source>
</reference>
<evidence type="ECO:0000313" key="2">
    <source>
        <dbReference type="EMBL" id="VEP15331.1"/>
    </source>
</evidence>
<protein>
    <submittedName>
        <fullName evidence="2">Transposase</fullName>
    </submittedName>
</protein>
<organism evidence="2 3">
    <name type="scientific">Hyella patelloides LEGE 07179</name>
    <dbReference type="NCBI Taxonomy" id="945734"/>
    <lineage>
        <taxon>Bacteria</taxon>
        <taxon>Bacillati</taxon>
        <taxon>Cyanobacteriota</taxon>
        <taxon>Cyanophyceae</taxon>
        <taxon>Pleurocapsales</taxon>
        <taxon>Hyellaceae</taxon>
        <taxon>Hyella</taxon>
    </lineage>
</organism>
<sequence length="106" mass="11995">MENRIKEQQLDLFSDRTSTQTFDSNQLRLWLSSMAYVLLQAFRQNCFKRTSFAKATVGTIRLSFLKLGAKITISCRRILIAIATACPYPDILVIAHSRIQAIPDSG</sequence>
<evidence type="ECO:0000259" key="1">
    <source>
        <dbReference type="Pfam" id="PF13701"/>
    </source>
</evidence>
<dbReference type="Proteomes" id="UP000320055">
    <property type="component" value="Unassembled WGS sequence"/>
</dbReference>
<dbReference type="InterPro" id="IPR025668">
    <property type="entry name" value="Tnp_DDE_dom"/>
</dbReference>
<dbReference type="Pfam" id="PF13701">
    <property type="entry name" value="DDE_Tnp_1_4"/>
    <property type="match status" value="1"/>
</dbReference>
<name>A0A563VV97_9CYAN</name>
<dbReference type="AlphaFoldDB" id="A0A563VV97"/>
<dbReference type="EMBL" id="CAACVJ010000253">
    <property type="protein sequence ID" value="VEP15331.1"/>
    <property type="molecule type" value="Genomic_DNA"/>
</dbReference>